<evidence type="ECO:0000313" key="4">
    <source>
        <dbReference type="EMBL" id="QDO97193.1"/>
    </source>
</evidence>
<dbReference type="Gene3D" id="3.30.420.40">
    <property type="match status" value="4"/>
</dbReference>
<dbReference type="AlphaFoldDB" id="A0A516H090"/>
<dbReference type="InterPro" id="IPR043129">
    <property type="entry name" value="ATPase_NBD"/>
</dbReference>
<evidence type="ECO:0000256" key="1">
    <source>
        <dbReference type="ARBA" id="ARBA00007381"/>
    </source>
</evidence>
<organism evidence="4 5">
    <name type="scientific">Ferrovibrio terrae</name>
    <dbReference type="NCBI Taxonomy" id="2594003"/>
    <lineage>
        <taxon>Bacteria</taxon>
        <taxon>Pseudomonadati</taxon>
        <taxon>Pseudomonadota</taxon>
        <taxon>Alphaproteobacteria</taxon>
        <taxon>Rhodospirillales</taxon>
        <taxon>Rhodospirillaceae</taxon>
        <taxon>Ferrovibrio</taxon>
    </lineage>
</organism>
<reference evidence="4 5" key="1">
    <citation type="submission" date="2019-07" db="EMBL/GenBank/DDBJ databases">
        <title>Genome sequencing for Ferrovibrio sp. K5.</title>
        <authorList>
            <person name="Park S.-J."/>
        </authorList>
    </citation>
    <scope>NUCLEOTIDE SEQUENCE [LARGE SCALE GENOMIC DNA]</scope>
    <source>
        <strain evidence="4 5">K5</strain>
    </source>
</reference>
<dbReference type="Proteomes" id="UP000317496">
    <property type="component" value="Chromosome"/>
</dbReference>
<evidence type="ECO:0000313" key="5">
    <source>
        <dbReference type="Proteomes" id="UP000317496"/>
    </source>
</evidence>
<evidence type="ECO:0000256" key="3">
    <source>
        <dbReference type="ARBA" id="ARBA00022840"/>
    </source>
</evidence>
<protein>
    <submittedName>
        <fullName evidence="4">Hsp70 family protein</fullName>
    </submittedName>
</protein>
<proteinExistence type="inferred from homology"/>
<keyword evidence="3" id="KW-0067">ATP-binding</keyword>
<name>A0A516H090_9PROT</name>
<dbReference type="InterPro" id="IPR042054">
    <property type="entry name" value="YegD-like"/>
</dbReference>
<dbReference type="EMBL" id="CP041636">
    <property type="protein sequence ID" value="QDO97193.1"/>
    <property type="molecule type" value="Genomic_DNA"/>
</dbReference>
<dbReference type="Gene3D" id="3.90.640.10">
    <property type="entry name" value="Actin, Chain A, domain 4"/>
    <property type="match status" value="2"/>
</dbReference>
<accession>A0A516H090</accession>
<dbReference type="PROSITE" id="PS01036">
    <property type="entry name" value="HSP70_3"/>
    <property type="match status" value="1"/>
</dbReference>
<dbReference type="OrthoDB" id="9807934at2"/>
<gene>
    <name evidence="4" type="ORF">FNB15_07890</name>
</gene>
<dbReference type="PRINTS" id="PR00301">
    <property type="entry name" value="HEATSHOCK70"/>
</dbReference>
<dbReference type="InterPro" id="IPR018181">
    <property type="entry name" value="Heat_shock_70_CS"/>
</dbReference>
<dbReference type="GO" id="GO:0140662">
    <property type="term" value="F:ATP-dependent protein folding chaperone"/>
    <property type="evidence" value="ECO:0007669"/>
    <property type="project" value="InterPro"/>
</dbReference>
<dbReference type="CDD" id="cd10231">
    <property type="entry name" value="ASKHA_NBD_HSP70_YegD-like"/>
    <property type="match status" value="1"/>
</dbReference>
<dbReference type="RefSeq" id="WP_144068174.1">
    <property type="nucleotide sequence ID" value="NZ_CP041636.1"/>
</dbReference>
<dbReference type="GO" id="GO:0005524">
    <property type="term" value="F:ATP binding"/>
    <property type="evidence" value="ECO:0007669"/>
    <property type="project" value="UniProtKB-KW"/>
</dbReference>
<dbReference type="Pfam" id="PF00012">
    <property type="entry name" value="HSP70"/>
    <property type="match status" value="1"/>
</dbReference>
<evidence type="ECO:0000256" key="2">
    <source>
        <dbReference type="ARBA" id="ARBA00022741"/>
    </source>
</evidence>
<dbReference type="KEGG" id="fer:FNB15_07890"/>
<keyword evidence="5" id="KW-1185">Reference proteome</keyword>
<sequence>MAAAIPRAIGVDFGTTNTVVAIADADGNVRPVRFSHAEVAHEIFRSALCYEDIPANGSSGPRRIETSAGPFAIEQFLATPHEHRFIQSFKSFAASPLFTSTQIFGKRFSYEDILSGFLTLLRRHAGEALSGLENLPVIAGRPVQFVGAAPDPALAITRMDASYARAGFPMMRYAYEPVGAAFFFARRLTADATILVADFGGGTSDFSLMRFRKTRSGVTAEPLGHSGVGVAGDAFDFRIIDNVVAPRLGKGGSYRAGDKLLPMPGQQYGQFAQWHQLAMLKSPRVLAELRKLAKDAEQPDAIEDFITVIEMDLGFGLYRAVSEAKTALSLSEHTELVFDMEGVKIREPVTRRDFERWIAPELAQIDAALDQVFAVSGLKPAEVDQVFMTGGSSFVPALRALFDSRFGADRLATGDQLQSIASGLALIGLERDPAQWLA</sequence>
<dbReference type="SUPFAM" id="SSF53067">
    <property type="entry name" value="Actin-like ATPase domain"/>
    <property type="match status" value="2"/>
</dbReference>
<dbReference type="InterPro" id="IPR013126">
    <property type="entry name" value="Hsp_70_fam"/>
</dbReference>
<comment type="similarity">
    <text evidence="1">Belongs to the heat shock protein 70 family.</text>
</comment>
<keyword evidence="2" id="KW-0547">Nucleotide-binding</keyword>
<dbReference type="PANTHER" id="PTHR19375">
    <property type="entry name" value="HEAT SHOCK PROTEIN 70KDA"/>
    <property type="match status" value="1"/>
</dbReference>